<dbReference type="PROSITE" id="PS51898">
    <property type="entry name" value="TYR_RECOMBINASE"/>
    <property type="match status" value="1"/>
</dbReference>
<evidence type="ECO:0000313" key="4">
    <source>
        <dbReference type="EMBL" id="SIQ44823.1"/>
    </source>
</evidence>
<feature type="domain" description="Tyr recombinase" evidence="3">
    <location>
        <begin position="1"/>
        <end position="150"/>
    </location>
</feature>
<proteinExistence type="predicted"/>
<evidence type="ECO:0000256" key="2">
    <source>
        <dbReference type="SAM" id="MobiDB-lite"/>
    </source>
</evidence>
<evidence type="ECO:0000256" key="1">
    <source>
        <dbReference type="ARBA" id="ARBA00023172"/>
    </source>
</evidence>
<keyword evidence="5" id="KW-1185">Reference proteome</keyword>
<keyword evidence="1" id="KW-0233">DNA recombination</keyword>
<comment type="caution">
    <text evidence="4">The sequence shown here is derived from an EMBL/GenBank/DDBJ whole genome shotgun (WGS) entry which is preliminary data.</text>
</comment>
<accession>A0ABY1JM58</accession>
<organism evidence="4 5">
    <name type="scientific">Paenibacillus macquariensis</name>
    <dbReference type="NCBI Taxonomy" id="948756"/>
    <lineage>
        <taxon>Bacteria</taxon>
        <taxon>Bacillati</taxon>
        <taxon>Bacillota</taxon>
        <taxon>Bacilli</taxon>
        <taxon>Bacillales</taxon>
        <taxon>Paenibacillaceae</taxon>
        <taxon>Paenibacillus</taxon>
    </lineage>
</organism>
<dbReference type="InterPro" id="IPR011010">
    <property type="entry name" value="DNA_brk_join_enz"/>
</dbReference>
<evidence type="ECO:0000259" key="3">
    <source>
        <dbReference type="PROSITE" id="PS51898"/>
    </source>
</evidence>
<evidence type="ECO:0000313" key="5">
    <source>
        <dbReference type="Proteomes" id="UP000186666"/>
    </source>
</evidence>
<feature type="region of interest" description="Disordered" evidence="2">
    <location>
        <begin position="1"/>
        <end position="21"/>
    </location>
</feature>
<dbReference type="Pfam" id="PF00589">
    <property type="entry name" value="Phage_integrase"/>
    <property type="match status" value="1"/>
</dbReference>
<protein>
    <submittedName>
        <fullName evidence="4">Phage integrase family protein</fullName>
    </submittedName>
</protein>
<dbReference type="Proteomes" id="UP000186666">
    <property type="component" value="Unassembled WGS sequence"/>
</dbReference>
<dbReference type="InterPro" id="IPR002104">
    <property type="entry name" value="Integrase_catalytic"/>
</dbReference>
<dbReference type="InterPro" id="IPR013762">
    <property type="entry name" value="Integrase-like_cat_sf"/>
</dbReference>
<dbReference type="Gene3D" id="1.10.443.10">
    <property type="entry name" value="Intergrase catalytic core"/>
    <property type="match status" value="1"/>
</dbReference>
<reference evidence="4 5" key="1">
    <citation type="submission" date="2017-01" db="EMBL/GenBank/DDBJ databases">
        <authorList>
            <person name="Varghese N."/>
            <person name="Submissions S."/>
        </authorList>
    </citation>
    <scope>NUCLEOTIDE SEQUENCE [LARGE SCALE GENOMIC DNA]</scope>
    <source>
        <strain evidence="4 5">ATCC 23464</strain>
    </source>
</reference>
<dbReference type="EMBL" id="FTNK01000002">
    <property type="protein sequence ID" value="SIQ44823.1"/>
    <property type="molecule type" value="Genomic_DNA"/>
</dbReference>
<dbReference type="SUPFAM" id="SSF56349">
    <property type="entry name" value="DNA breaking-rejoining enzymes"/>
    <property type="match status" value="1"/>
</dbReference>
<name>A0ABY1JM58_9BACL</name>
<sequence>MYDKDGLRNYQIGPPKNKGSRRAIDISARGAAVIDAQIKDLKSFRLMIGPKYHKNKDGRDFIFVMHTDQLPGYPLRPSTVNEMLVKVLEDVGLPSKYITAHGLRHTYTSLSAEANVTLDDISKQLGHTTDKMTKRVYLHVTEARRRANVDKLDALIGDLY</sequence>
<gene>
    <name evidence="4" type="ORF">SAMN05421578_10236</name>
</gene>